<evidence type="ECO:0000313" key="10">
    <source>
        <dbReference type="Proteomes" id="UP000825935"/>
    </source>
</evidence>
<dbReference type="Pfam" id="PF03055">
    <property type="entry name" value="RPE65"/>
    <property type="match status" value="1"/>
</dbReference>
<gene>
    <name evidence="9" type="ORF">KP509_01G106600</name>
</gene>
<keyword evidence="10" id="KW-1185">Reference proteome</keyword>
<comment type="similarity">
    <text evidence="1">Belongs to the carotenoid oxygenase family.</text>
</comment>
<keyword evidence="4" id="KW-0560">Oxidoreductase</keyword>
<dbReference type="Proteomes" id="UP000825935">
    <property type="component" value="Chromosome 1"/>
</dbReference>
<dbReference type="OrthoDB" id="1069523at2759"/>
<dbReference type="GO" id="GO:0010436">
    <property type="term" value="F:carotenoid dioxygenase activity"/>
    <property type="evidence" value="ECO:0007669"/>
    <property type="project" value="TreeGrafter"/>
</dbReference>
<name>A0A8T2VMP8_CERRI</name>
<feature type="binding site" evidence="8">
    <location>
        <position position="293"/>
    </location>
    <ligand>
        <name>Fe cation</name>
        <dbReference type="ChEBI" id="CHEBI:24875"/>
        <note>catalytic</note>
    </ligand>
</feature>
<dbReference type="GO" id="GO:0016121">
    <property type="term" value="P:carotene catabolic process"/>
    <property type="evidence" value="ECO:0007669"/>
    <property type="project" value="TreeGrafter"/>
</dbReference>
<evidence type="ECO:0000256" key="2">
    <source>
        <dbReference type="ARBA" id="ARBA00022723"/>
    </source>
</evidence>
<dbReference type="GO" id="GO:0009570">
    <property type="term" value="C:chloroplast stroma"/>
    <property type="evidence" value="ECO:0007669"/>
    <property type="project" value="TreeGrafter"/>
</dbReference>
<accession>A0A8T2VMP8</accession>
<protein>
    <recommendedName>
        <fullName evidence="6">carotenoid 9,10-dioxygenase</fullName>
        <ecNumber evidence="6">1.14.99.n4</ecNumber>
    </recommendedName>
</protein>
<comment type="cofactor">
    <cofactor evidence="8">
        <name>Fe(2+)</name>
        <dbReference type="ChEBI" id="CHEBI:29033"/>
    </cofactor>
    <text evidence="8">Binds 1 Fe(2+) ion per subunit.</text>
</comment>
<evidence type="ECO:0000256" key="6">
    <source>
        <dbReference type="ARBA" id="ARBA00039084"/>
    </source>
</evidence>
<dbReference type="EMBL" id="CM035406">
    <property type="protein sequence ID" value="KAH7447414.1"/>
    <property type="molecule type" value="Genomic_DNA"/>
</dbReference>
<feature type="binding site" evidence="8">
    <location>
        <position position="341"/>
    </location>
    <ligand>
        <name>Fe cation</name>
        <dbReference type="ChEBI" id="CHEBI:24875"/>
        <note>catalytic</note>
    </ligand>
</feature>
<feature type="binding site" evidence="8">
    <location>
        <position position="599"/>
    </location>
    <ligand>
        <name>Fe cation</name>
        <dbReference type="ChEBI" id="CHEBI:24875"/>
        <note>catalytic</note>
    </ligand>
</feature>
<evidence type="ECO:0000256" key="8">
    <source>
        <dbReference type="PIRSR" id="PIRSR604294-1"/>
    </source>
</evidence>
<proteinExistence type="inferred from homology"/>
<dbReference type="OMA" id="TVGWYNG"/>
<keyword evidence="2 8" id="KW-0479">Metal-binding</keyword>
<evidence type="ECO:0000256" key="5">
    <source>
        <dbReference type="ARBA" id="ARBA00023004"/>
    </source>
</evidence>
<sequence length="612" mass="68603">MARCDSSILSTVRCCIPNNYVSRISQHFQSMNLSPFLRQPCTNIPPNSVPLYICAFSRNSTGVVSAAGTHCDAKPKQVNNDISIPSSSHKNGVASQIIDAVEKLNIWAFYPHLKKPLQFLQGNFAPVQEHEPISDLIIEGSLPNCLNGEFLRIGPNPMFNPVAGYHWFDGDGMIHALRIKDGKATYAARFVQTSRLKQEENFGAAKFWKLGDMKGVFGLLMGQIFNLRSSFNVIDTSQGSGTGNTAMTYHNGKLLALHEGDKPYAIRVLEDGDLQTLGFLDYETKLRQPFTAHPKVDPVTGELFAFGYQFQPPYCVYRVISKEGIMQEAVPITISGPIMMHDFAITEHYAIFMDMPLCLLPEEMVKGNLIFRFDEKKPARIGILPRYAKNESAIKWFELPTCFAFHTVNAWEEDDEVILYICRLPEFDLDMAAGPVRDSHNPFHRSTLFEMRFNMKTGNASQKPLSLSGVDFPRINEKFTGRKHQYAYCTILAKSTAKLEGLVKFNLSEKPAFEGKNRIEVGGNVEGVIDFGSGRYGSEAVFVPRSASKDETEDDGYLICFVHDEDTGKSEVCVYDAKTMARDPVAIVKLPCRVPYGFHALFVTEEELQSQR</sequence>
<dbReference type="GO" id="GO:0046872">
    <property type="term" value="F:metal ion binding"/>
    <property type="evidence" value="ECO:0007669"/>
    <property type="project" value="UniProtKB-KW"/>
</dbReference>
<keyword evidence="3" id="KW-0223">Dioxygenase</keyword>
<evidence type="ECO:0000256" key="4">
    <source>
        <dbReference type="ARBA" id="ARBA00023002"/>
    </source>
</evidence>
<comment type="catalytic activity">
    <reaction evidence="7">
        <text>all-trans-zeaxanthin + 2 O2 = 4,9-dimethyldodeca-2,4,6,8,10-pentaenedial + 2 (3R)-hydroxy-beta-ionone</text>
        <dbReference type="Rhea" id="RHEA:26393"/>
        <dbReference type="ChEBI" id="CHEBI:15379"/>
        <dbReference type="ChEBI" id="CHEBI:27547"/>
        <dbReference type="ChEBI" id="CHEBI:53171"/>
        <dbReference type="ChEBI" id="CHEBI:53173"/>
        <dbReference type="EC" id="1.14.99.n4"/>
    </reaction>
</comment>
<dbReference type="PANTHER" id="PTHR10543:SF89">
    <property type="entry name" value="CAROTENOID 9,10(9',10')-CLEAVAGE DIOXYGENASE 1"/>
    <property type="match status" value="1"/>
</dbReference>
<dbReference type="EC" id="1.14.99.n4" evidence="6"/>
<organism evidence="9 10">
    <name type="scientific">Ceratopteris richardii</name>
    <name type="common">Triangle waterfern</name>
    <dbReference type="NCBI Taxonomy" id="49495"/>
    <lineage>
        <taxon>Eukaryota</taxon>
        <taxon>Viridiplantae</taxon>
        <taxon>Streptophyta</taxon>
        <taxon>Embryophyta</taxon>
        <taxon>Tracheophyta</taxon>
        <taxon>Polypodiopsida</taxon>
        <taxon>Polypodiidae</taxon>
        <taxon>Polypodiales</taxon>
        <taxon>Pteridineae</taxon>
        <taxon>Pteridaceae</taxon>
        <taxon>Parkerioideae</taxon>
        <taxon>Ceratopteris</taxon>
    </lineage>
</organism>
<keyword evidence="5 8" id="KW-0408">Iron</keyword>
<reference evidence="9" key="1">
    <citation type="submission" date="2021-08" db="EMBL/GenBank/DDBJ databases">
        <title>WGS assembly of Ceratopteris richardii.</title>
        <authorList>
            <person name="Marchant D.B."/>
            <person name="Chen G."/>
            <person name="Jenkins J."/>
            <person name="Shu S."/>
            <person name="Leebens-Mack J."/>
            <person name="Grimwood J."/>
            <person name="Schmutz J."/>
            <person name="Soltis P."/>
            <person name="Soltis D."/>
            <person name="Chen Z.-H."/>
        </authorList>
    </citation>
    <scope>NUCLEOTIDE SEQUENCE</scope>
    <source>
        <strain evidence="9">Whitten #5841</strain>
        <tissue evidence="9">Leaf</tissue>
    </source>
</reference>
<feature type="binding site" evidence="8">
    <location>
        <position position="406"/>
    </location>
    <ligand>
        <name>Fe cation</name>
        <dbReference type="ChEBI" id="CHEBI:24875"/>
        <note>catalytic</note>
    </ligand>
</feature>
<dbReference type="AlphaFoldDB" id="A0A8T2VMP8"/>
<evidence type="ECO:0000256" key="3">
    <source>
        <dbReference type="ARBA" id="ARBA00022964"/>
    </source>
</evidence>
<evidence type="ECO:0000313" key="9">
    <source>
        <dbReference type="EMBL" id="KAH7447414.1"/>
    </source>
</evidence>
<evidence type="ECO:0000256" key="7">
    <source>
        <dbReference type="ARBA" id="ARBA00048709"/>
    </source>
</evidence>
<dbReference type="PANTHER" id="PTHR10543">
    <property type="entry name" value="BETA-CAROTENE DIOXYGENASE"/>
    <property type="match status" value="1"/>
</dbReference>
<evidence type="ECO:0000256" key="1">
    <source>
        <dbReference type="ARBA" id="ARBA00006787"/>
    </source>
</evidence>
<comment type="caution">
    <text evidence="9">The sequence shown here is derived from an EMBL/GenBank/DDBJ whole genome shotgun (WGS) entry which is preliminary data.</text>
</comment>
<dbReference type="InterPro" id="IPR004294">
    <property type="entry name" value="Carotenoid_Oase"/>
</dbReference>